<dbReference type="SUPFAM" id="SSF56219">
    <property type="entry name" value="DNase I-like"/>
    <property type="match status" value="1"/>
</dbReference>
<evidence type="ECO:0000313" key="3">
    <source>
        <dbReference type="EMBL" id="GBQ82868.1"/>
    </source>
</evidence>
<feature type="region of interest" description="Disordered" evidence="1">
    <location>
        <begin position="340"/>
        <end position="362"/>
    </location>
</feature>
<dbReference type="Gene3D" id="3.60.10.10">
    <property type="entry name" value="Endonuclease/exonuclease/phosphatase"/>
    <property type="match status" value="1"/>
</dbReference>
<gene>
    <name evidence="3" type="ORF">AA14337_2455</name>
</gene>
<feature type="domain" description="Endonuclease/exonuclease/phosphatase" evidence="2">
    <location>
        <begin position="84"/>
        <end position="333"/>
    </location>
</feature>
<evidence type="ECO:0000313" key="4">
    <source>
        <dbReference type="Proteomes" id="UP001065047"/>
    </source>
</evidence>
<dbReference type="InterPro" id="IPR036691">
    <property type="entry name" value="Endo/exonu/phosph_ase_sf"/>
</dbReference>
<proteinExistence type="predicted"/>
<protein>
    <recommendedName>
        <fullName evidence="2">Endonuclease/exonuclease/phosphatase domain-containing protein</fullName>
    </recommendedName>
</protein>
<sequence length="362" mass="39164">MLSHSNKTGGAHASPVFLCMARFAHSLTLSGAVLLLATTVSGTFTQRALASQTAEHELIAPIPKPEDASSVPTTTTPGRPLKLATWNMEWLIAEDGPLAATAPPDRPHRTAADFEKLAAYAQHLDADIIGLQEVDANATAERIFPARTYQIFMTDDALLQHPALAIRKPLRAHKNPDLVELDVALPTAAHQLRRGLDVTVEAGTSPLRILVLHLKTGCWDNPVAERQHNCPTLLQQFGVLQNWISARAAAHEAFVIMGDFNRRMTVYDPFFLLLNHAAPLSLTTAGWASPCENGSYFIDHILLGGAAQSWLQPHSLRVMTYRPDTQPATLSDHCAVSVRLGPQTPAPSPAPTPTALPSDTLP</sequence>
<organism evidence="3 4">
    <name type="scientific">Acetobacter malorum DSM 14337</name>
    <dbReference type="NCBI Taxonomy" id="1307910"/>
    <lineage>
        <taxon>Bacteria</taxon>
        <taxon>Pseudomonadati</taxon>
        <taxon>Pseudomonadota</taxon>
        <taxon>Alphaproteobacteria</taxon>
        <taxon>Acetobacterales</taxon>
        <taxon>Acetobacteraceae</taxon>
        <taxon>Acetobacter</taxon>
    </lineage>
</organism>
<dbReference type="InterPro" id="IPR005135">
    <property type="entry name" value="Endo/exonuclease/phosphatase"/>
</dbReference>
<accession>A0ABQ0PVT6</accession>
<feature type="compositionally biased region" description="Pro residues" evidence="1">
    <location>
        <begin position="344"/>
        <end position="354"/>
    </location>
</feature>
<reference evidence="3" key="1">
    <citation type="submission" date="2013-04" db="EMBL/GenBank/DDBJ databases">
        <title>The genome sequencing project of 58 acetic acid bacteria.</title>
        <authorList>
            <person name="Okamoto-Kainuma A."/>
            <person name="Ishikawa M."/>
            <person name="Umino S."/>
            <person name="Koizumi Y."/>
            <person name="Shiwa Y."/>
            <person name="Yoshikawa H."/>
            <person name="Matsutani M."/>
            <person name="Matsushita K."/>
        </authorList>
    </citation>
    <scope>NUCLEOTIDE SEQUENCE</scope>
    <source>
        <strain evidence="3">DSM 14337</strain>
    </source>
</reference>
<name>A0ABQ0PVT6_9PROT</name>
<keyword evidence="4" id="KW-1185">Reference proteome</keyword>
<dbReference type="Proteomes" id="UP001065047">
    <property type="component" value="Unassembled WGS sequence"/>
</dbReference>
<dbReference type="EMBL" id="BAPF01000031">
    <property type="protein sequence ID" value="GBQ82868.1"/>
    <property type="molecule type" value="Genomic_DNA"/>
</dbReference>
<dbReference type="Pfam" id="PF03372">
    <property type="entry name" value="Exo_endo_phos"/>
    <property type="match status" value="1"/>
</dbReference>
<evidence type="ECO:0000259" key="2">
    <source>
        <dbReference type="Pfam" id="PF03372"/>
    </source>
</evidence>
<comment type="caution">
    <text evidence="3">The sequence shown here is derived from an EMBL/GenBank/DDBJ whole genome shotgun (WGS) entry which is preliminary data.</text>
</comment>
<evidence type="ECO:0000256" key="1">
    <source>
        <dbReference type="SAM" id="MobiDB-lite"/>
    </source>
</evidence>